<keyword evidence="2" id="KW-0479">Metal-binding</keyword>
<feature type="compositionally biased region" description="Low complexity" evidence="9">
    <location>
        <begin position="104"/>
        <end position="123"/>
    </location>
</feature>
<proteinExistence type="predicted"/>
<dbReference type="CDD" id="cd15485">
    <property type="entry name" value="ZIP_Cat8"/>
    <property type="match status" value="1"/>
</dbReference>
<dbReference type="SUPFAM" id="SSF57701">
    <property type="entry name" value="Zn2/Cys6 DNA-binding domain"/>
    <property type="match status" value="1"/>
</dbReference>
<dbReference type="CDD" id="cd00067">
    <property type="entry name" value="GAL4"/>
    <property type="match status" value="1"/>
</dbReference>
<name>A0A6A5KPJ5_9PLEO</name>
<dbReference type="FunFam" id="4.10.240.10:FF:000007">
    <property type="entry name" value="C6 transcription factor FacB"/>
    <property type="match status" value="1"/>
</dbReference>
<keyword evidence="3" id="KW-0862">Zinc</keyword>
<feature type="region of interest" description="Disordered" evidence="9">
    <location>
        <begin position="104"/>
        <end position="141"/>
    </location>
</feature>
<keyword evidence="8" id="KW-0175">Coiled coil</keyword>
<dbReference type="EMBL" id="ML975275">
    <property type="protein sequence ID" value="KAF1836284.1"/>
    <property type="molecule type" value="Genomic_DNA"/>
</dbReference>
<feature type="compositionally biased region" description="Polar residues" evidence="9">
    <location>
        <begin position="694"/>
        <end position="718"/>
    </location>
</feature>
<dbReference type="GO" id="GO:0006351">
    <property type="term" value="P:DNA-templated transcription"/>
    <property type="evidence" value="ECO:0007669"/>
    <property type="project" value="InterPro"/>
</dbReference>
<keyword evidence="5" id="KW-0238">DNA-binding</keyword>
<evidence type="ECO:0000256" key="8">
    <source>
        <dbReference type="SAM" id="Coils"/>
    </source>
</evidence>
<evidence type="ECO:0000259" key="10">
    <source>
        <dbReference type="PROSITE" id="PS50048"/>
    </source>
</evidence>
<evidence type="ECO:0000313" key="11">
    <source>
        <dbReference type="EMBL" id="KAF1836284.1"/>
    </source>
</evidence>
<dbReference type="OrthoDB" id="1924787at2759"/>
<feature type="coiled-coil region" evidence="8">
    <location>
        <begin position="67"/>
        <end position="101"/>
    </location>
</feature>
<evidence type="ECO:0000256" key="3">
    <source>
        <dbReference type="ARBA" id="ARBA00022833"/>
    </source>
</evidence>
<dbReference type="GO" id="GO:0008270">
    <property type="term" value="F:zinc ion binding"/>
    <property type="evidence" value="ECO:0007669"/>
    <property type="project" value="InterPro"/>
</dbReference>
<feature type="region of interest" description="Disordered" evidence="9">
    <location>
        <begin position="642"/>
        <end position="737"/>
    </location>
</feature>
<evidence type="ECO:0000256" key="7">
    <source>
        <dbReference type="ARBA" id="ARBA00023242"/>
    </source>
</evidence>
<reference evidence="11" key="1">
    <citation type="submission" date="2020-01" db="EMBL/GenBank/DDBJ databases">
        <authorList>
            <consortium name="DOE Joint Genome Institute"/>
            <person name="Haridas S."/>
            <person name="Albert R."/>
            <person name="Binder M."/>
            <person name="Bloem J."/>
            <person name="Labutti K."/>
            <person name="Salamov A."/>
            <person name="Andreopoulos B."/>
            <person name="Baker S.E."/>
            <person name="Barry K."/>
            <person name="Bills G."/>
            <person name="Bluhm B.H."/>
            <person name="Cannon C."/>
            <person name="Castanera R."/>
            <person name="Culley D.E."/>
            <person name="Daum C."/>
            <person name="Ezra D."/>
            <person name="Gonzalez J.B."/>
            <person name="Henrissat B."/>
            <person name="Kuo A."/>
            <person name="Liang C."/>
            <person name="Lipzen A."/>
            <person name="Lutzoni F."/>
            <person name="Magnuson J."/>
            <person name="Mondo S."/>
            <person name="Nolan M."/>
            <person name="Ohm R."/>
            <person name="Pangilinan J."/>
            <person name="Park H.-J."/>
            <person name="Ramirez L."/>
            <person name="Alfaro M."/>
            <person name="Sun H."/>
            <person name="Tritt A."/>
            <person name="Yoshinaga Y."/>
            <person name="Zwiers L.-H."/>
            <person name="Turgeon B.G."/>
            <person name="Goodwin S.B."/>
            <person name="Spatafora J.W."/>
            <person name="Crous P.W."/>
            <person name="Grigoriev I.V."/>
        </authorList>
    </citation>
    <scope>NUCLEOTIDE SEQUENCE</scope>
    <source>
        <strain evidence="11">P77</strain>
    </source>
</reference>
<evidence type="ECO:0000256" key="4">
    <source>
        <dbReference type="ARBA" id="ARBA00023015"/>
    </source>
</evidence>
<protein>
    <recommendedName>
        <fullName evidence="10">Zn(2)-C6 fungal-type domain-containing protein</fullName>
    </recommendedName>
</protein>
<dbReference type="CDD" id="cd12148">
    <property type="entry name" value="fungal_TF_MHR"/>
    <property type="match status" value="1"/>
</dbReference>
<evidence type="ECO:0000256" key="2">
    <source>
        <dbReference type="ARBA" id="ARBA00022723"/>
    </source>
</evidence>
<dbReference type="Pfam" id="PF04082">
    <property type="entry name" value="Fungal_trans"/>
    <property type="match status" value="1"/>
</dbReference>
<dbReference type="GO" id="GO:0000981">
    <property type="term" value="F:DNA-binding transcription factor activity, RNA polymerase II-specific"/>
    <property type="evidence" value="ECO:0007669"/>
    <property type="project" value="InterPro"/>
</dbReference>
<gene>
    <name evidence="11" type="ORF">BDW02DRAFT_244577</name>
</gene>
<dbReference type="Gene3D" id="4.10.240.10">
    <property type="entry name" value="Zn(2)-C6 fungal-type DNA-binding domain"/>
    <property type="match status" value="1"/>
</dbReference>
<feature type="compositionally biased region" description="Polar residues" evidence="9">
    <location>
        <begin position="667"/>
        <end position="684"/>
    </location>
</feature>
<dbReference type="AlphaFoldDB" id="A0A6A5KPJ5"/>
<keyword evidence="12" id="KW-1185">Reference proteome</keyword>
<feature type="compositionally biased region" description="Basic and acidic residues" evidence="9">
    <location>
        <begin position="124"/>
        <end position="136"/>
    </location>
</feature>
<accession>A0A6A5KPJ5</accession>
<feature type="compositionally biased region" description="Basic and acidic residues" evidence="9">
    <location>
        <begin position="650"/>
        <end position="659"/>
    </location>
</feature>
<keyword evidence="7" id="KW-0539">Nucleus</keyword>
<evidence type="ECO:0000256" key="9">
    <source>
        <dbReference type="SAM" id="MobiDB-lite"/>
    </source>
</evidence>
<dbReference type="Pfam" id="PF00172">
    <property type="entry name" value="Zn_clus"/>
    <property type="match status" value="1"/>
</dbReference>
<dbReference type="InterPro" id="IPR036864">
    <property type="entry name" value="Zn2-C6_fun-type_DNA-bd_sf"/>
</dbReference>
<sequence length="888" mass="97796">MPGILPMKVIKVGSTCQSRIAQACDRCRSKKIRCDGIRPSCTQCTNVGFECKTSDKLSRRAFPRGYTESLEERVRVLEAEVRELKELLDEKDEKIDMLSRIHSHSPAAHSIASRPSIHSPASSENREDSPEKDETFKVQQPTVLLDDLNNDSYFVGSSSGRTLVEAFKQKAQETGRLSIDINSSAFFGVGAKATPTHPKRIVSFKAPPRLVSDQMINIFFQEWAPLFPILHRPTFLSLYEQYVASPETMSDKQSIAQLNLVFGIAALSSDPRDGQDVDSFEAQWQSAIESFLMANDVATLQCLVLAQIFCLLRADYSRLLKYKGLAVGLSQRLGLHQTQKRFALDALTSETRKKVFWSLYTVDCLSAGHLGLPKLIREEDVHCEYPADADDEYVTEKGFLPTLPGEYTKVSSALALFRLTRVLSKVLTELYPGSASHEISFRTIASLADELEDWQNNLAPHLKLTFAQDKPSTNVTSSRSPVLSLAYHHIRALVYRPAVVANLGDKGASAVVAVGDACKHIVQIVELLDERKLSFSFCLNRNEVLVQAGFGLLFQTLNLAREGKLIKDSNRLVCSVMDMLERGNAAGYNEFRRVGCGIVVVPHAEQMPAPPLSRHNSEGNMHAPLDTFRATQKSLKALAARFSPGAMKATRQESQEPRRATLPAISPNMSVHANPSMTSLSSIRSEPPAARSEPTLSPLSHRASFSMSNKRGPSQLTGQQQQHQQQQHQQQHQQQQQHNIDYLSFANDPLASYALQPTNIKSEVSPSDWERLLSSLDNGQTNIYDTIYGGPPADALLDVAPLSATDTNVTWSPNVWNWGAYSSEAPPPQSVLSFSDESLTSGEEFSTGTAGEYGSTPGSERLYTGIMIPGDYENTAGLSGLDGAFGGL</sequence>
<feature type="domain" description="Zn(2)-C6 fungal-type" evidence="10">
    <location>
        <begin position="23"/>
        <end position="53"/>
    </location>
</feature>
<dbReference type="GO" id="GO:0005634">
    <property type="term" value="C:nucleus"/>
    <property type="evidence" value="ECO:0007669"/>
    <property type="project" value="UniProtKB-SubCell"/>
</dbReference>
<feature type="compositionally biased region" description="Low complexity" evidence="9">
    <location>
        <begin position="719"/>
        <end position="737"/>
    </location>
</feature>
<dbReference type="InterPro" id="IPR001138">
    <property type="entry name" value="Zn2Cys6_DnaBD"/>
</dbReference>
<dbReference type="Proteomes" id="UP000800040">
    <property type="component" value="Unassembled WGS sequence"/>
</dbReference>
<organism evidence="11 12">
    <name type="scientific">Decorospora gaudefroyi</name>
    <dbReference type="NCBI Taxonomy" id="184978"/>
    <lineage>
        <taxon>Eukaryota</taxon>
        <taxon>Fungi</taxon>
        <taxon>Dikarya</taxon>
        <taxon>Ascomycota</taxon>
        <taxon>Pezizomycotina</taxon>
        <taxon>Dothideomycetes</taxon>
        <taxon>Pleosporomycetidae</taxon>
        <taxon>Pleosporales</taxon>
        <taxon>Pleosporineae</taxon>
        <taxon>Pleosporaceae</taxon>
        <taxon>Decorospora</taxon>
    </lineage>
</organism>
<evidence type="ECO:0000256" key="6">
    <source>
        <dbReference type="ARBA" id="ARBA00023163"/>
    </source>
</evidence>
<dbReference type="PROSITE" id="PS00463">
    <property type="entry name" value="ZN2_CY6_FUNGAL_1"/>
    <property type="match status" value="1"/>
</dbReference>
<dbReference type="PROSITE" id="PS50048">
    <property type="entry name" value="ZN2_CY6_FUNGAL_2"/>
    <property type="match status" value="1"/>
</dbReference>
<dbReference type="PANTHER" id="PTHR46910">
    <property type="entry name" value="TRANSCRIPTION FACTOR PDR1"/>
    <property type="match status" value="1"/>
</dbReference>
<dbReference type="SMART" id="SM00066">
    <property type="entry name" value="GAL4"/>
    <property type="match status" value="1"/>
</dbReference>
<evidence type="ECO:0000256" key="1">
    <source>
        <dbReference type="ARBA" id="ARBA00004123"/>
    </source>
</evidence>
<dbReference type="InterPro" id="IPR050987">
    <property type="entry name" value="AtrR-like"/>
</dbReference>
<keyword evidence="6" id="KW-0804">Transcription</keyword>
<dbReference type="PANTHER" id="PTHR46910:SF12">
    <property type="entry name" value="REGULATORY PROTEIN CAT8"/>
    <property type="match status" value="1"/>
</dbReference>
<keyword evidence="4" id="KW-0805">Transcription regulation</keyword>
<dbReference type="GO" id="GO:0003677">
    <property type="term" value="F:DNA binding"/>
    <property type="evidence" value="ECO:0007669"/>
    <property type="project" value="UniProtKB-KW"/>
</dbReference>
<evidence type="ECO:0000256" key="5">
    <source>
        <dbReference type="ARBA" id="ARBA00023125"/>
    </source>
</evidence>
<dbReference type="SMART" id="SM00906">
    <property type="entry name" value="Fungal_trans"/>
    <property type="match status" value="1"/>
</dbReference>
<dbReference type="InterPro" id="IPR007219">
    <property type="entry name" value="XnlR_reg_dom"/>
</dbReference>
<comment type="subcellular location">
    <subcellularLocation>
        <location evidence="1">Nucleus</location>
    </subcellularLocation>
</comment>
<evidence type="ECO:0000313" key="12">
    <source>
        <dbReference type="Proteomes" id="UP000800040"/>
    </source>
</evidence>